<dbReference type="AlphaFoldDB" id="A0A8S4DSN1"/>
<dbReference type="InterPro" id="IPR036188">
    <property type="entry name" value="FAD/NAD-bd_sf"/>
</dbReference>
<keyword evidence="2" id="KW-1185">Reference proteome</keyword>
<comment type="caution">
    <text evidence="1">The sequence shown here is derived from an EMBL/GenBank/DDBJ whole genome shotgun (WGS) entry which is preliminary data.</text>
</comment>
<evidence type="ECO:0000313" key="1">
    <source>
        <dbReference type="EMBL" id="CAG9105715.1"/>
    </source>
</evidence>
<dbReference type="Proteomes" id="UP000653454">
    <property type="component" value="Unassembled WGS sequence"/>
</dbReference>
<evidence type="ECO:0000313" key="2">
    <source>
        <dbReference type="Proteomes" id="UP000653454"/>
    </source>
</evidence>
<organism evidence="1 2">
    <name type="scientific">Plutella xylostella</name>
    <name type="common">Diamondback moth</name>
    <name type="synonym">Plutella maculipennis</name>
    <dbReference type="NCBI Taxonomy" id="51655"/>
    <lineage>
        <taxon>Eukaryota</taxon>
        <taxon>Metazoa</taxon>
        <taxon>Ecdysozoa</taxon>
        <taxon>Arthropoda</taxon>
        <taxon>Hexapoda</taxon>
        <taxon>Insecta</taxon>
        <taxon>Pterygota</taxon>
        <taxon>Neoptera</taxon>
        <taxon>Endopterygota</taxon>
        <taxon>Lepidoptera</taxon>
        <taxon>Glossata</taxon>
        <taxon>Ditrysia</taxon>
        <taxon>Yponomeutoidea</taxon>
        <taxon>Plutellidae</taxon>
        <taxon>Plutella</taxon>
    </lineage>
</organism>
<dbReference type="SUPFAM" id="SSF51905">
    <property type="entry name" value="FAD/NAD(P)-binding domain"/>
    <property type="match status" value="1"/>
</dbReference>
<dbReference type="Gene3D" id="3.50.50.60">
    <property type="entry name" value="FAD/NAD(P)-binding domain"/>
    <property type="match status" value="1"/>
</dbReference>
<reference evidence="1" key="1">
    <citation type="submission" date="2020-11" db="EMBL/GenBank/DDBJ databases">
        <authorList>
            <person name="Whiteford S."/>
        </authorList>
    </citation>
    <scope>NUCLEOTIDE SEQUENCE</scope>
</reference>
<proteinExistence type="predicted"/>
<dbReference type="EMBL" id="CAJHNJ030000009">
    <property type="protein sequence ID" value="CAG9105715.1"/>
    <property type="molecule type" value="Genomic_DNA"/>
</dbReference>
<accession>A0A8S4DSN1</accession>
<name>A0A8S4DSN1_PLUXY</name>
<protein>
    <submittedName>
        <fullName evidence="1">(diamondback moth) hypothetical protein</fullName>
    </submittedName>
</protein>
<sequence>MAFLTAINYVPDWPQDACLKDGATFDFIIAGGGTAGAIVAQRLTAGGRWTALLVEAGGDPPIDSVVC</sequence>
<gene>
    <name evidence="1" type="ORF">PLXY2_LOCUS3422</name>
</gene>